<dbReference type="InterPro" id="IPR011701">
    <property type="entry name" value="MFS"/>
</dbReference>
<dbReference type="InterPro" id="IPR020846">
    <property type="entry name" value="MFS_dom"/>
</dbReference>
<keyword evidence="7 8" id="KW-0472">Membrane</keyword>
<keyword evidence="4" id="KW-0997">Cell inner membrane</keyword>
<comment type="subcellular location">
    <subcellularLocation>
        <location evidence="1">Cell inner membrane</location>
        <topology evidence="1">Multi-pass membrane protein</topology>
    </subcellularLocation>
</comment>
<keyword evidence="3" id="KW-1003">Cell membrane</keyword>
<keyword evidence="2" id="KW-0813">Transport</keyword>
<dbReference type="PANTHER" id="PTHR43414:SF6">
    <property type="entry name" value="MULTIDRUG RESISTANCE PROTEIN MDTG"/>
    <property type="match status" value="1"/>
</dbReference>
<feature type="non-terminal residue" evidence="10">
    <location>
        <position position="1"/>
    </location>
</feature>
<keyword evidence="5 8" id="KW-0812">Transmembrane</keyword>
<proteinExistence type="predicted"/>
<dbReference type="AlphaFoldDB" id="A0A5V4TR07"/>
<dbReference type="EMBL" id="AAHBTL010000203">
    <property type="protein sequence ID" value="EBU3496109.1"/>
    <property type="molecule type" value="Genomic_DNA"/>
</dbReference>
<evidence type="ECO:0000256" key="5">
    <source>
        <dbReference type="ARBA" id="ARBA00022692"/>
    </source>
</evidence>
<feature type="transmembrane region" description="Helical" evidence="8">
    <location>
        <begin position="86"/>
        <end position="106"/>
    </location>
</feature>
<feature type="transmembrane region" description="Helical" evidence="8">
    <location>
        <begin position="112"/>
        <end position="136"/>
    </location>
</feature>
<evidence type="ECO:0000256" key="3">
    <source>
        <dbReference type="ARBA" id="ARBA00022475"/>
    </source>
</evidence>
<evidence type="ECO:0000256" key="6">
    <source>
        <dbReference type="ARBA" id="ARBA00022989"/>
    </source>
</evidence>
<comment type="caution">
    <text evidence="10">The sequence shown here is derived from an EMBL/GenBank/DDBJ whole genome shotgun (WGS) entry which is preliminary data.</text>
</comment>
<evidence type="ECO:0000256" key="2">
    <source>
        <dbReference type="ARBA" id="ARBA00022448"/>
    </source>
</evidence>
<evidence type="ECO:0000313" key="10">
    <source>
        <dbReference type="EMBL" id="EBU3496109.1"/>
    </source>
</evidence>
<protein>
    <submittedName>
        <fullName evidence="10">MFS transporter</fullName>
    </submittedName>
</protein>
<dbReference type="Pfam" id="PF07690">
    <property type="entry name" value="MFS_1"/>
    <property type="match status" value="1"/>
</dbReference>
<evidence type="ECO:0000259" key="9">
    <source>
        <dbReference type="PROSITE" id="PS50850"/>
    </source>
</evidence>
<feature type="transmembrane region" description="Helical" evidence="8">
    <location>
        <begin position="174"/>
        <end position="194"/>
    </location>
</feature>
<feature type="domain" description="Major facilitator superfamily (MFS) profile" evidence="9">
    <location>
        <begin position="17"/>
        <end position="211"/>
    </location>
</feature>
<evidence type="ECO:0000256" key="7">
    <source>
        <dbReference type="ARBA" id="ARBA00023136"/>
    </source>
</evidence>
<accession>A0A5V4TR07</accession>
<feature type="transmembrane region" description="Helical" evidence="8">
    <location>
        <begin position="54"/>
        <end position="74"/>
    </location>
</feature>
<evidence type="ECO:0000256" key="1">
    <source>
        <dbReference type="ARBA" id="ARBA00004429"/>
    </source>
</evidence>
<evidence type="ECO:0000256" key="4">
    <source>
        <dbReference type="ARBA" id="ARBA00022519"/>
    </source>
</evidence>
<keyword evidence="6 8" id="KW-1133">Transmembrane helix</keyword>
<dbReference type="SUPFAM" id="SSF103473">
    <property type="entry name" value="MFS general substrate transporter"/>
    <property type="match status" value="1"/>
</dbReference>
<feature type="transmembrane region" description="Helical" evidence="8">
    <location>
        <begin position="148"/>
        <end position="168"/>
    </location>
</feature>
<dbReference type="GO" id="GO:0022857">
    <property type="term" value="F:transmembrane transporter activity"/>
    <property type="evidence" value="ECO:0007669"/>
    <property type="project" value="InterPro"/>
</dbReference>
<sequence length="211" mass="22705">FSAGELLKGITILQRPIIAIGLVVKSVNGIAQYGLATFLPLYLISYGYSKTEWLHMWSSVFLVAIFANLFFGFFGDKFGWRKTIMWVGGFGYAVVLLLVWAVPQLLGHNFYVMAFVLCLCGVTMAGYVPLSALFPMLAPDSKGAAMSVLNLGAGLGAFIAPAITALFYSSLGAGGVLGIYAGLYVLSGVLTPFLKTPEELRQQVALQNERA</sequence>
<organism evidence="10">
    <name type="scientific">Salmonella enterica</name>
    <name type="common">Salmonella choleraesuis</name>
    <dbReference type="NCBI Taxonomy" id="28901"/>
    <lineage>
        <taxon>Bacteria</taxon>
        <taxon>Pseudomonadati</taxon>
        <taxon>Pseudomonadota</taxon>
        <taxon>Gammaproteobacteria</taxon>
        <taxon>Enterobacterales</taxon>
        <taxon>Enterobacteriaceae</taxon>
        <taxon>Salmonella</taxon>
    </lineage>
</organism>
<dbReference type="GO" id="GO:0005886">
    <property type="term" value="C:plasma membrane"/>
    <property type="evidence" value="ECO:0007669"/>
    <property type="project" value="UniProtKB-SubCell"/>
</dbReference>
<gene>
    <name evidence="10" type="ORF">CVP28_22540</name>
</gene>
<dbReference type="InterPro" id="IPR036259">
    <property type="entry name" value="MFS_trans_sf"/>
</dbReference>
<evidence type="ECO:0000256" key="8">
    <source>
        <dbReference type="SAM" id="Phobius"/>
    </source>
</evidence>
<dbReference type="PROSITE" id="PS50850">
    <property type="entry name" value="MFS"/>
    <property type="match status" value="1"/>
</dbReference>
<dbReference type="Gene3D" id="1.20.1250.20">
    <property type="entry name" value="MFS general substrate transporter like domains"/>
    <property type="match status" value="1"/>
</dbReference>
<reference evidence="10" key="1">
    <citation type="submission" date="2018-07" db="EMBL/GenBank/DDBJ databases">
        <authorList>
            <consortium name="GenomeTrakr network: Whole genome sequencing for foodborne pathogen traceback"/>
        </authorList>
    </citation>
    <scope>NUCLEOTIDE SEQUENCE</scope>
    <source>
        <strain evidence="10">CFSAN071823</strain>
    </source>
</reference>
<feature type="transmembrane region" description="Helical" evidence="8">
    <location>
        <begin position="30"/>
        <end position="48"/>
    </location>
</feature>
<dbReference type="PANTHER" id="PTHR43414">
    <property type="entry name" value="MULTIDRUG RESISTANCE PROTEIN MDTG"/>
    <property type="match status" value="1"/>
</dbReference>
<name>A0A5V4TR07_SALER</name>